<comment type="similarity">
    <text evidence="1">Belongs to the fantastic four family.</text>
</comment>
<dbReference type="InterPro" id="IPR021410">
    <property type="entry name" value="FAF"/>
</dbReference>
<gene>
    <name evidence="4" type="ORF">DM860_012647</name>
</gene>
<protein>
    <recommendedName>
        <fullName evidence="3">FAF domain-containing protein</fullName>
    </recommendedName>
</protein>
<reference evidence="4 5" key="1">
    <citation type="submission" date="2018-06" db="EMBL/GenBank/DDBJ databases">
        <title>The Genome of Cuscuta australis (Dodder) Provides Insight into the Evolution of Plant Parasitism.</title>
        <authorList>
            <person name="Liu H."/>
        </authorList>
    </citation>
    <scope>NUCLEOTIDE SEQUENCE [LARGE SCALE GENOMIC DNA]</scope>
    <source>
        <strain evidence="5">cv. Yunnan</strain>
        <tissue evidence="4">Vines</tissue>
    </source>
</reference>
<evidence type="ECO:0000256" key="2">
    <source>
        <dbReference type="SAM" id="MobiDB-lite"/>
    </source>
</evidence>
<sequence length="220" mass="23449">MNSASSFQELGNNNALPVSAGIFDIPPLSRRSCPPPRRINLEMCTEGLGSENGARICESVDKLFSLLLENEKSQPSSSAGGRRSRKASNRTPRSFPPPLSSMSGCNGVQVRPRRDGGRLVMTAVTVCVSSFVTERSGGRLRLWLKNAGDYKSNNLIGEENEGDEEGEEKGGACLDAAGDAVIPSSAAAAAKSRCMEIDRRNNGNHISWTGSQPSCYVAIS</sequence>
<evidence type="ECO:0000313" key="5">
    <source>
        <dbReference type="Proteomes" id="UP000249390"/>
    </source>
</evidence>
<evidence type="ECO:0000259" key="3">
    <source>
        <dbReference type="Pfam" id="PF11250"/>
    </source>
</evidence>
<comment type="caution">
    <text evidence="4">The sequence shown here is derived from an EMBL/GenBank/DDBJ whole genome shotgun (WGS) entry which is preliminary data.</text>
</comment>
<dbReference type="InterPro" id="IPR046431">
    <property type="entry name" value="FAF_dom"/>
</dbReference>
<evidence type="ECO:0000256" key="1">
    <source>
        <dbReference type="ARBA" id="ARBA00008690"/>
    </source>
</evidence>
<organism evidence="4 5">
    <name type="scientific">Cuscuta australis</name>
    <dbReference type="NCBI Taxonomy" id="267555"/>
    <lineage>
        <taxon>Eukaryota</taxon>
        <taxon>Viridiplantae</taxon>
        <taxon>Streptophyta</taxon>
        <taxon>Embryophyta</taxon>
        <taxon>Tracheophyta</taxon>
        <taxon>Spermatophyta</taxon>
        <taxon>Magnoliopsida</taxon>
        <taxon>eudicotyledons</taxon>
        <taxon>Gunneridae</taxon>
        <taxon>Pentapetalae</taxon>
        <taxon>asterids</taxon>
        <taxon>lamiids</taxon>
        <taxon>Solanales</taxon>
        <taxon>Convolvulaceae</taxon>
        <taxon>Cuscuteae</taxon>
        <taxon>Cuscuta</taxon>
        <taxon>Cuscuta subgen. Grammica</taxon>
        <taxon>Cuscuta sect. Cleistogrammica</taxon>
    </lineage>
</organism>
<proteinExistence type="inferred from homology"/>
<dbReference type="EMBL" id="NQVE01000156">
    <property type="protein sequence ID" value="RAL43506.1"/>
    <property type="molecule type" value="Genomic_DNA"/>
</dbReference>
<dbReference type="AlphaFoldDB" id="A0A328DDC8"/>
<dbReference type="PANTHER" id="PTHR33155">
    <property type="entry name" value="FANTASTIC FOUR-LIKE PROTEIN (DUF3049)"/>
    <property type="match status" value="1"/>
</dbReference>
<feature type="region of interest" description="Disordered" evidence="2">
    <location>
        <begin position="71"/>
        <end position="107"/>
    </location>
</feature>
<dbReference type="Pfam" id="PF11250">
    <property type="entry name" value="FAF"/>
    <property type="match status" value="1"/>
</dbReference>
<feature type="domain" description="FAF" evidence="3">
    <location>
        <begin position="94"/>
        <end position="143"/>
    </location>
</feature>
<keyword evidence="5" id="KW-1185">Reference proteome</keyword>
<accession>A0A328DDC8</accession>
<dbReference type="Proteomes" id="UP000249390">
    <property type="component" value="Unassembled WGS sequence"/>
</dbReference>
<dbReference type="PANTHER" id="PTHR33155:SF8">
    <property type="entry name" value="PROTEIN FANTASTIC FOUR 1"/>
    <property type="match status" value="1"/>
</dbReference>
<evidence type="ECO:0000313" key="4">
    <source>
        <dbReference type="EMBL" id="RAL43506.1"/>
    </source>
</evidence>
<name>A0A328DDC8_9ASTE</name>